<sequence length="222" mass="25655">MDFLWRMFSRSAHQNVAALLPTDSLQSVMFVDEQGDITWELIEPVISLPSKHLYIEPCIVSFSAKNLYKKAQFVNVTLQNNSKDEWIVFKIQHYEPKDPFLSTEQLSKLERAYVNLMASPNVGLIGPEQKFQFKLILSENTLWPINRNSVLGKMSYFRILQMQVNDPWEVLSEFSGGDSARLKRGIRQLFDALNTAKSNEDSLERIYTTEVPFYLPPINDKS</sequence>
<organism evidence="1 2">
    <name type="scientific">Meloidogyne graminicola</name>
    <dbReference type="NCBI Taxonomy" id="189291"/>
    <lineage>
        <taxon>Eukaryota</taxon>
        <taxon>Metazoa</taxon>
        <taxon>Ecdysozoa</taxon>
        <taxon>Nematoda</taxon>
        <taxon>Chromadorea</taxon>
        <taxon>Rhabditida</taxon>
        <taxon>Tylenchina</taxon>
        <taxon>Tylenchomorpha</taxon>
        <taxon>Tylenchoidea</taxon>
        <taxon>Meloidogynidae</taxon>
        <taxon>Meloidogyninae</taxon>
        <taxon>Meloidogyne</taxon>
    </lineage>
</organism>
<dbReference type="OrthoDB" id="5884725at2759"/>
<keyword evidence="2" id="KW-1185">Reference proteome</keyword>
<name>A0A8S9ZX38_9BILA</name>
<accession>A0A8S9ZX38</accession>
<proteinExistence type="predicted"/>
<reference evidence="1" key="1">
    <citation type="journal article" date="2020" name="Ecol. Evol.">
        <title>Genome structure and content of the rice root-knot nematode (Meloidogyne graminicola).</title>
        <authorList>
            <person name="Phan N.T."/>
            <person name="Danchin E.G.J."/>
            <person name="Klopp C."/>
            <person name="Perfus-Barbeoch L."/>
            <person name="Kozlowski D.K."/>
            <person name="Koutsovoulos G.D."/>
            <person name="Lopez-Roques C."/>
            <person name="Bouchez O."/>
            <person name="Zahm M."/>
            <person name="Besnard G."/>
            <person name="Bellafiore S."/>
        </authorList>
    </citation>
    <scope>NUCLEOTIDE SEQUENCE</scope>
    <source>
        <strain evidence="1">VN-18</strain>
    </source>
</reference>
<protein>
    <submittedName>
        <fullName evidence="1">Uncharacterized protein</fullName>
    </submittedName>
</protein>
<dbReference type="EMBL" id="JABEBT010000013">
    <property type="protein sequence ID" value="KAF7638221.1"/>
    <property type="molecule type" value="Genomic_DNA"/>
</dbReference>
<dbReference type="Proteomes" id="UP000605970">
    <property type="component" value="Unassembled WGS sequence"/>
</dbReference>
<dbReference type="AlphaFoldDB" id="A0A8S9ZX38"/>
<comment type="caution">
    <text evidence="1">The sequence shown here is derived from an EMBL/GenBank/DDBJ whole genome shotgun (WGS) entry which is preliminary data.</text>
</comment>
<evidence type="ECO:0000313" key="1">
    <source>
        <dbReference type="EMBL" id="KAF7638221.1"/>
    </source>
</evidence>
<evidence type="ECO:0000313" key="2">
    <source>
        <dbReference type="Proteomes" id="UP000605970"/>
    </source>
</evidence>
<gene>
    <name evidence="1" type="ORF">Mgra_00002191</name>
</gene>